<evidence type="ECO:0000256" key="12">
    <source>
        <dbReference type="ARBA" id="ARBA00023136"/>
    </source>
</evidence>
<comment type="similarity">
    <text evidence="3 14 15">Belongs to the HemJ family.</text>
</comment>
<name>A0A4U8TIY4_9HELI</name>
<comment type="cofactor">
    <cofactor evidence="14 15">
        <name>heme b</name>
        <dbReference type="ChEBI" id="CHEBI:60344"/>
    </cofactor>
    <text evidence="14 15">Binds 1 heme b (iron(II)-protoporphyrin IX) group per subunit.</text>
</comment>
<dbReference type="GeneID" id="82322170"/>
<sequence>MEFLYIKAFHIIVLVTWMAMLFYLPRLFVYHAQHRDNESFTNIVKLQELRLYKYIGMPALVLTLLTGIAMIVLNPAFLKVSESGLWLHIKLVCVFCLIIYHFMCGYFIKTLGNGSCTKSHKFFRFFNEIPTILLIIIAILAVCKPI</sequence>
<protein>
    <recommendedName>
        <fullName evidence="4 14">Protoporphyrinogen IX oxidase</fullName>
        <shortName evidence="14">PPO</shortName>
        <ecNumber evidence="14 15">1.3.99.-</ecNumber>
    </recommendedName>
</protein>
<evidence type="ECO:0000256" key="10">
    <source>
        <dbReference type="ARBA" id="ARBA00023002"/>
    </source>
</evidence>
<evidence type="ECO:0000256" key="8">
    <source>
        <dbReference type="ARBA" id="ARBA00022723"/>
    </source>
</evidence>
<evidence type="ECO:0000256" key="13">
    <source>
        <dbReference type="ARBA" id="ARBA00048390"/>
    </source>
</evidence>
<evidence type="ECO:0000256" key="15">
    <source>
        <dbReference type="PIRNR" id="PIRNR004638"/>
    </source>
</evidence>
<keyword evidence="8 14" id="KW-0479">Metal-binding</keyword>
<keyword evidence="9 14" id="KW-1133">Transmembrane helix</keyword>
<dbReference type="OrthoDB" id="9800824at2"/>
<dbReference type="Pfam" id="PF03653">
    <property type="entry name" value="UPF0093"/>
    <property type="match status" value="1"/>
</dbReference>
<evidence type="ECO:0000256" key="14">
    <source>
        <dbReference type="HAMAP-Rule" id="MF_02239"/>
    </source>
</evidence>
<gene>
    <name evidence="16" type="primary">hemJ</name>
    <name evidence="16" type="ORF">LS65_008040</name>
</gene>
<comment type="subunit">
    <text evidence="14">Homodimer.</text>
</comment>
<reference evidence="16 17" key="1">
    <citation type="journal article" date="2014" name="Genome Announc.">
        <title>Draft genome sequences of eight enterohepatic helicobacter species isolated from both laboratory and wild rodents.</title>
        <authorList>
            <person name="Sheh A."/>
            <person name="Shen Z."/>
            <person name="Fox J.G."/>
        </authorList>
    </citation>
    <scope>NUCLEOTIDE SEQUENCE [LARGE SCALE GENOMIC DNA]</scope>
    <source>
        <strain evidence="16 17">MIT 01-6451</strain>
    </source>
</reference>
<feature type="transmembrane region" description="Helical" evidence="14">
    <location>
        <begin position="85"/>
        <end position="104"/>
    </location>
</feature>
<dbReference type="STRING" id="425400.LS65_00385"/>
<feature type="transmembrane region" description="Helical" evidence="14">
    <location>
        <begin position="125"/>
        <end position="142"/>
    </location>
</feature>
<keyword evidence="11 14" id="KW-0408">Iron</keyword>
<evidence type="ECO:0000256" key="6">
    <source>
        <dbReference type="ARBA" id="ARBA00022617"/>
    </source>
</evidence>
<evidence type="ECO:0000256" key="9">
    <source>
        <dbReference type="ARBA" id="ARBA00022989"/>
    </source>
</evidence>
<evidence type="ECO:0000256" key="2">
    <source>
        <dbReference type="ARBA" id="ARBA00005073"/>
    </source>
</evidence>
<evidence type="ECO:0000256" key="5">
    <source>
        <dbReference type="ARBA" id="ARBA00022475"/>
    </source>
</evidence>
<comment type="caution">
    <text evidence="16">The sequence shown here is derived from an EMBL/GenBank/DDBJ whole genome shotgun (WGS) entry which is preliminary data.</text>
</comment>
<dbReference type="Proteomes" id="UP000029707">
    <property type="component" value="Unassembled WGS sequence"/>
</dbReference>
<comment type="subcellular location">
    <subcellularLocation>
        <location evidence="1 14">Cell membrane</location>
        <topology evidence="1 14">Multi-pass membrane protein</topology>
    </subcellularLocation>
</comment>
<keyword evidence="10 14" id="KW-0560">Oxidoreductase</keyword>
<dbReference type="EC" id="1.3.99.-" evidence="14 15"/>
<dbReference type="GO" id="GO:0006782">
    <property type="term" value="P:protoporphyrinogen IX biosynthetic process"/>
    <property type="evidence" value="ECO:0007669"/>
    <property type="project" value="UniProtKB-UniRule"/>
</dbReference>
<feature type="transmembrane region" description="Helical" evidence="14">
    <location>
        <begin position="6"/>
        <end position="30"/>
    </location>
</feature>
<dbReference type="PANTHER" id="PTHR40255:SF1">
    <property type="entry name" value="PROTOPORPHYRINOGEN IX OXIDASE"/>
    <property type="match status" value="1"/>
</dbReference>
<evidence type="ECO:0000256" key="1">
    <source>
        <dbReference type="ARBA" id="ARBA00004651"/>
    </source>
</evidence>
<dbReference type="EMBL" id="JRMQ02000013">
    <property type="protein sequence ID" value="TLE00262.1"/>
    <property type="molecule type" value="Genomic_DNA"/>
</dbReference>
<evidence type="ECO:0000313" key="17">
    <source>
        <dbReference type="Proteomes" id="UP000029707"/>
    </source>
</evidence>
<dbReference type="InterPro" id="IPR005265">
    <property type="entry name" value="HemJ-like"/>
</dbReference>
<keyword evidence="6 14" id="KW-0349">Heme</keyword>
<comment type="pathway">
    <text evidence="2 14 15">Porphyrin-containing compound metabolism; protoporphyrin-IX biosynthesis; protoporphyrin-IX from protoporphyrinogen-IX: step 1/1.</text>
</comment>
<keyword evidence="7 14" id="KW-0812">Transmembrane</keyword>
<evidence type="ECO:0000256" key="3">
    <source>
        <dbReference type="ARBA" id="ARBA00006501"/>
    </source>
</evidence>
<comment type="catalytic activity">
    <reaction evidence="13 14 15">
        <text>protoporphyrinogen IX + 3 A = protoporphyrin IX + 3 AH2</text>
        <dbReference type="Rhea" id="RHEA:62000"/>
        <dbReference type="ChEBI" id="CHEBI:13193"/>
        <dbReference type="ChEBI" id="CHEBI:17499"/>
        <dbReference type="ChEBI" id="CHEBI:57306"/>
        <dbReference type="ChEBI" id="CHEBI:57307"/>
    </reaction>
</comment>
<dbReference type="RefSeq" id="WP_034360378.1">
    <property type="nucleotide sequence ID" value="NZ_CAJUDB010000015.1"/>
</dbReference>
<accession>A0A4U8TIY4</accession>
<evidence type="ECO:0000256" key="11">
    <source>
        <dbReference type="ARBA" id="ARBA00023004"/>
    </source>
</evidence>
<keyword evidence="12 14" id="KW-0472">Membrane</keyword>
<dbReference type="HAMAP" id="MF_02239">
    <property type="entry name" value="HemJ"/>
    <property type="match status" value="1"/>
</dbReference>
<feature type="binding site" description="axial binding residue" evidence="14">
    <location>
        <position position="90"/>
    </location>
    <ligand>
        <name>heme</name>
        <dbReference type="ChEBI" id="CHEBI:30413"/>
    </ligand>
    <ligandPart>
        <name>Fe</name>
        <dbReference type="ChEBI" id="CHEBI:18248"/>
    </ligandPart>
</feature>
<dbReference type="NCBIfam" id="TIGR00701">
    <property type="entry name" value="protoporphyrinogen oxidase HemJ"/>
    <property type="match status" value="1"/>
</dbReference>
<dbReference type="PIRSF" id="PIRSF004638">
    <property type="entry name" value="UCP004638"/>
    <property type="match status" value="1"/>
</dbReference>
<feature type="transmembrane region" description="Helical" evidence="14">
    <location>
        <begin position="51"/>
        <end position="73"/>
    </location>
</feature>
<evidence type="ECO:0000313" key="16">
    <source>
        <dbReference type="EMBL" id="TLE00262.1"/>
    </source>
</evidence>
<comment type="function">
    <text evidence="14 15">Catalyzes the oxidation of protoporphyrinogen IX to protoporphyrin IX.</text>
</comment>
<dbReference type="UniPathway" id="UPA00251">
    <property type="reaction ID" value="UER00324"/>
</dbReference>
<dbReference type="GO" id="GO:0070818">
    <property type="term" value="F:protoporphyrinogen oxidase activity"/>
    <property type="evidence" value="ECO:0007669"/>
    <property type="project" value="UniProtKB-UniRule"/>
</dbReference>
<proteinExistence type="inferred from homology"/>
<evidence type="ECO:0000256" key="7">
    <source>
        <dbReference type="ARBA" id="ARBA00022692"/>
    </source>
</evidence>
<feature type="binding site" description="axial binding residue" evidence="14">
    <location>
        <position position="10"/>
    </location>
    <ligand>
        <name>heme</name>
        <dbReference type="ChEBI" id="CHEBI:30413"/>
    </ligand>
    <ligandPart>
        <name>Fe</name>
        <dbReference type="ChEBI" id="CHEBI:18248"/>
    </ligandPart>
</feature>
<evidence type="ECO:0000256" key="4">
    <source>
        <dbReference type="ARBA" id="ARBA00017504"/>
    </source>
</evidence>
<keyword evidence="5 14" id="KW-1003">Cell membrane</keyword>
<dbReference type="PANTHER" id="PTHR40255">
    <property type="entry name" value="UPF0093 MEMBRANE PROTEIN SLR1790"/>
    <property type="match status" value="1"/>
</dbReference>
<organism evidence="16 17">
    <name type="scientific">Helicobacter japonicus</name>
    <dbReference type="NCBI Taxonomy" id="425400"/>
    <lineage>
        <taxon>Bacteria</taxon>
        <taxon>Pseudomonadati</taxon>
        <taxon>Campylobacterota</taxon>
        <taxon>Epsilonproteobacteria</taxon>
        <taxon>Campylobacterales</taxon>
        <taxon>Helicobacteraceae</taxon>
        <taxon>Helicobacter</taxon>
    </lineage>
</organism>
<dbReference type="GO" id="GO:0005886">
    <property type="term" value="C:plasma membrane"/>
    <property type="evidence" value="ECO:0007669"/>
    <property type="project" value="UniProtKB-SubCell"/>
</dbReference>
<keyword evidence="17" id="KW-1185">Reference proteome</keyword>
<dbReference type="AlphaFoldDB" id="A0A4U8TIY4"/>
<dbReference type="GO" id="GO:0046872">
    <property type="term" value="F:metal ion binding"/>
    <property type="evidence" value="ECO:0007669"/>
    <property type="project" value="UniProtKB-UniRule"/>
</dbReference>